<feature type="region of interest" description="Disordered" evidence="1">
    <location>
        <begin position="557"/>
        <end position="587"/>
    </location>
</feature>
<protein>
    <submittedName>
        <fullName evidence="2">Uncharacterized protein</fullName>
    </submittedName>
</protein>
<feature type="region of interest" description="Disordered" evidence="1">
    <location>
        <begin position="73"/>
        <end position="169"/>
    </location>
</feature>
<feature type="region of interest" description="Disordered" evidence="1">
    <location>
        <begin position="1"/>
        <end position="55"/>
    </location>
</feature>
<dbReference type="HOGENOM" id="CLU_289033_0_0_1"/>
<feature type="compositionally biased region" description="Polar residues" evidence="1">
    <location>
        <begin position="566"/>
        <end position="587"/>
    </location>
</feature>
<proteinExistence type="predicted"/>
<sequence length="1062" mass="113108">MPTSSNESITIFHDRGPGKATTGPTGHLYSSDANYDYESLSHSPSPETHPVGPSKAVAALAEGRQQLQPAISLKAQTSSCASSETRAETCVDYRSTERDGSDTQTLLIQRTRSEATSAPTAGASNLLTISTDHSPGSSSTPSQKATAKSTATEETSNTQTTPPTTPGSTLVVTQKVSATVDETSRNSPFFADTSSVDFALLCNKDLFSEHAMLDLCNVASPVQLADDAVKRSPANEQNAHQQPSDVAHDVYLAVTGESQQQAGQSASATIVPLDHDGNPQHPSAINPRLLRRRPRIPAKYASTNATAARTAALPNENYHGVCTPPVHPPQMGTAPPVPPQLSPVQVFQKYNQAHQSPAPEPLAREASCSVADTNAGAAYRYAYYDHAWDYTQPRQAIPPQEIIEGSKGKYELADHRPQTEGTCQVSAHPAAGWNSTQAHEFPGQFSMLESGSSTGIQTAAHEALDARVWWQATSSFSAASNSVTSDSSVAIDSTFPSPPLSSPITAALVAYTRPLPPPVSVAPAGYPSSNSSIHGSTNNQDRYSAVMPEYSCYATSSEGSHPSILNDPSTNLSGLGQDASRTPTDSISMSHNASFSLSGATQNVGAYCQSHHQLHQQQSARNGATSVLPDWSLMNELDQFMVPSCDLAAYAGTSRVATSDQTTTHSTATQSQQLTFVEPSVTGGNYASTWPFFSEATYTSGTNLVTNVPSLLPDNSSLPSSRFNMDYQPALPPAPTMMPPRQRQPSTERRTAHGGAPVAQMSSQNRLPPGPAAPSTRRSQRTPSQTAVDTGRRPRQKLQDIDLARYGAYMIRRPAARRDTLAQTGSSGSTSHDRHALASQWSLPSIADLVPGISPISEACEPRRPVQVSQEAQTGPSRLSRTSSSRTGSGNVHNPASEAGPSVASASRASTPRVPSPAPRQPEAGTLAPRPAKEKEPSASKRWEVCPIEGCSTGGYPRGTKGEHVLTEHARSVGGEGDEGDRVECLIVSDGVHPRAYELSSGSFLNHVNDVHLRRLPGDVVRSRKNAPPPPTDLSRRLGKRRREHEPSSTPEENLSSRKKRK</sequence>
<dbReference type="RefSeq" id="XP_007398925.1">
    <property type="nucleotide sequence ID" value="XM_007398863.1"/>
</dbReference>
<name>K5VM99_PHACS</name>
<feature type="compositionally biased region" description="Low complexity" evidence="1">
    <location>
        <begin position="874"/>
        <end position="890"/>
    </location>
</feature>
<evidence type="ECO:0000313" key="3">
    <source>
        <dbReference type="Proteomes" id="UP000008370"/>
    </source>
</evidence>
<feature type="compositionally biased region" description="Polar residues" evidence="1">
    <location>
        <begin position="73"/>
        <end position="84"/>
    </location>
</feature>
<accession>K5VM99</accession>
<dbReference type="KEGG" id="pco:PHACADRAFT_186705"/>
<feature type="compositionally biased region" description="Basic and acidic residues" evidence="1">
    <location>
        <begin position="931"/>
        <end position="941"/>
    </location>
</feature>
<dbReference type="Proteomes" id="UP000008370">
    <property type="component" value="Unassembled WGS sequence"/>
</dbReference>
<evidence type="ECO:0000256" key="1">
    <source>
        <dbReference type="SAM" id="MobiDB-lite"/>
    </source>
</evidence>
<dbReference type="AlphaFoldDB" id="K5VM99"/>
<feature type="compositionally biased region" description="Low complexity" evidence="1">
    <location>
        <begin position="137"/>
        <end position="169"/>
    </location>
</feature>
<feature type="region of interest" description="Disordered" evidence="1">
    <location>
        <begin position="716"/>
        <end position="801"/>
    </location>
</feature>
<keyword evidence="3" id="KW-1185">Reference proteome</keyword>
<dbReference type="EMBL" id="JH930475">
    <property type="protein sequence ID" value="EKM52583.1"/>
    <property type="molecule type" value="Genomic_DNA"/>
</dbReference>
<feature type="region of interest" description="Disordered" evidence="1">
    <location>
        <begin position="817"/>
        <end position="836"/>
    </location>
</feature>
<dbReference type="InParanoid" id="K5VM99"/>
<feature type="region of interest" description="Disordered" evidence="1">
    <location>
        <begin position="1018"/>
        <end position="1062"/>
    </location>
</feature>
<gene>
    <name evidence="2" type="ORF">PHACADRAFT_186705</name>
</gene>
<reference evidence="2 3" key="1">
    <citation type="journal article" date="2012" name="BMC Genomics">
        <title>Comparative genomics of the white-rot fungi, Phanerochaete carnosa and P. chrysosporium, to elucidate the genetic basis of the distinct wood types they colonize.</title>
        <authorList>
            <person name="Suzuki H."/>
            <person name="MacDonald J."/>
            <person name="Syed K."/>
            <person name="Salamov A."/>
            <person name="Hori C."/>
            <person name="Aerts A."/>
            <person name="Henrissat B."/>
            <person name="Wiebenga A."/>
            <person name="vanKuyk P.A."/>
            <person name="Barry K."/>
            <person name="Lindquist E."/>
            <person name="LaButti K."/>
            <person name="Lapidus A."/>
            <person name="Lucas S."/>
            <person name="Coutinho P."/>
            <person name="Gong Y."/>
            <person name="Samejima M."/>
            <person name="Mahadevan R."/>
            <person name="Abou-Zaid M."/>
            <person name="de Vries R.P."/>
            <person name="Igarashi K."/>
            <person name="Yadav J.S."/>
            <person name="Grigoriev I.V."/>
            <person name="Master E.R."/>
        </authorList>
    </citation>
    <scope>NUCLEOTIDE SEQUENCE [LARGE SCALE GENOMIC DNA]</scope>
    <source>
        <strain evidence="2 3">HHB-10118-sp</strain>
    </source>
</reference>
<organism evidence="2 3">
    <name type="scientific">Phanerochaete carnosa (strain HHB-10118-sp)</name>
    <name type="common">White-rot fungus</name>
    <name type="synonym">Peniophora carnosa</name>
    <dbReference type="NCBI Taxonomy" id="650164"/>
    <lineage>
        <taxon>Eukaryota</taxon>
        <taxon>Fungi</taxon>
        <taxon>Dikarya</taxon>
        <taxon>Basidiomycota</taxon>
        <taxon>Agaricomycotina</taxon>
        <taxon>Agaricomycetes</taxon>
        <taxon>Polyporales</taxon>
        <taxon>Phanerochaetaceae</taxon>
        <taxon>Phanerochaete</taxon>
    </lineage>
</organism>
<feature type="compositionally biased region" description="Basic and acidic residues" evidence="1">
    <location>
        <begin position="85"/>
        <end position="101"/>
    </location>
</feature>
<feature type="compositionally biased region" description="Polar residues" evidence="1">
    <location>
        <begin position="821"/>
        <end position="830"/>
    </location>
</feature>
<feature type="region of interest" description="Disordered" evidence="1">
    <location>
        <begin position="862"/>
        <end position="941"/>
    </location>
</feature>
<evidence type="ECO:0000313" key="2">
    <source>
        <dbReference type="EMBL" id="EKM52583.1"/>
    </source>
</evidence>
<feature type="compositionally biased region" description="Polar residues" evidence="1">
    <location>
        <begin position="102"/>
        <end position="136"/>
    </location>
</feature>
<dbReference type="GeneID" id="18910372"/>